<dbReference type="Pfam" id="PF04101">
    <property type="entry name" value="Glyco_tran_28_C"/>
    <property type="match status" value="1"/>
</dbReference>
<keyword evidence="4 10" id="KW-0808">Transferase</keyword>
<keyword evidence="8 10" id="KW-0131">Cell cycle</keyword>
<dbReference type="GO" id="GO:0005975">
    <property type="term" value="P:carbohydrate metabolic process"/>
    <property type="evidence" value="ECO:0007669"/>
    <property type="project" value="InterPro"/>
</dbReference>
<protein>
    <recommendedName>
        <fullName evidence="10">UDP-N-acetylglucosamine--N-acetylmuramyl-(pentapeptide) pyrophosphoryl-undecaprenol N-acetylglucosamine transferase</fullName>
        <ecNumber evidence="10">2.4.1.227</ecNumber>
    </recommendedName>
    <alternativeName>
        <fullName evidence="10">Undecaprenyl-PP-MurNAc-pentapeptide-UDPGlcNAc GlcNAc transferase</fullName>
    </alternativeName>
</protein>
<evidence type="ECO:0000256" key="8">
    <source>
        <dbReference type="ARBA" id="ARBA00023306"/>
    </source>
</evidence>
<comment type="caution">
    <text evidence="10">Lacks conserved residue(s) required for the propagation of feature annotation.</text>
</comment>
<dbReference type="UniPathway" id="UPA00219"/>
<dbReference type="CDD" id="cd03785">
    <property type="entry name" value="GT28_MurG"/>
    <property type="match status" value="1"/>
</dbReference>
<dbReference type="SUPFAM" id="SSF53756">
    <property type="entry name" value="UDP-Glycosyltransferase/glycogen phosphorylase"/>
    <property type="match status" value="1"/>
</dbReference>
<evidence type="ECO:0000256" key="7">
    <source>
        <dbReference type="ARBA" id="ARBA00023136"/>
    </source>
</evidence>
<keyword evidence="2 10" id="KW-0132">Cell division</keyword>
<keyword evidence="1 10" id="KW-1003">Cell membrane</keyword>
<feature type="domain" description="Glycosyl transferase family 28 C-terminal" evidence="12">
    <location>
        <begin position="191"/>
        <end position="358"/>
    </location>
</feature>
<dbReference type="NCBIfam" id="TIGR01133">
    <property type="entry name" value="murG"/>
    <property type="match status" value="1"/>
</dbReference>
<comment type="catalytic activity">
    <reaction evidence="10">
        <text>di-trans,octa-cis-undecaprenyl diphospho-N-acetyl-alpha-D-muramoyl-L-alanyl-D-glutamyl-meso-2,6-diaminopimeloyl-D-alanyl-D-alanine + UDP-N-acetyl-alpha-D-glucosamine = di-trans,octa-cis-undecaprenyl diphospho-[N-acetyl-alpha-D-glucosaminyl-(1-&gt;4)]-N-acetyl-alpha-D-muramoyl-L-alanyl-D-glutamyl-meso-2,6-diaminopimeloyl-D-alanyl-D-alanine + UDP + H(+)</text>
        <dbReference type="Rhea" id="RHEA:31227"/>
        <dbReference type="ChEBI" id="CHEBI:15378"/>
        <dbReference type="ChEBI" id="CHEBI:57705"/>
        <dbReference type="ChEBI" id="CHEBI:58223"/>
        <dbReference type="ChEBI" id="CHEBI:61387"/>
        <dbReference type="ChEBI" id="CHEBI:61388"/>
        <dbReference type="EC" id="2.4.1.227"/>
    </reaction>
</comment>
<evidence type="ECO:0000256" key="2">
    <source>
        <dbReference type="ARBA" id="ARBA00022618"/>
    </source>
</evidence>
<feature type="binding site" evidence="10">
    <location>
        <begin position="14"/>
        <end position="16"/>
    </location>
    <ligand>
        <name>UDP-N-acetyl-alpha-D-glucosamine</name>
        <dbReference type="ChEBI" id="CHEBI:57705"/>
    </ligand>
</feature>
<dbReference type="HAMAP" id="MF_00033">
    <property type="entry name" value="MurG"/>
    <property type="match status" value="1"/>
</dbReference>
<dbReference type="GO" id="GO:0008360">
    <property type="term" value="P:regulation of cell shape"/>
    <property type="evidence" value="ECO:0007669"/>
    <property type="project" value="UniProtKB-KW"/>
</dbReference>
<comment type="subcellular location">
    <subcellularLocation>
        <location evidence="10">Cell membrane</location>
        <topology evidence="10">Peripheral membrane protein</topology>
        <orientation evidence="10">Cytoplasmic side</orientation>
    </subcellularLocation>
</comment>
<comment type="similarity">
    <text evidence="10">Belongs to the glycosyltransferase 28 family. MurG subfamily.</text>
</comment>
<evidence type="ECO:0000259" key="12">
    <source>
        <dbReference type="Pfam" id="PF04101"/>
    </source>
</evidence>
<dbReference type="GO" id="GO:0071555">
    <property type="term" value="P:cell wall organization"/>
    <property type="evidence" value="ECO:0007669"/>
    <property type="project" value="UniProtKB-KW"/>
</dbReference>
<evidence type="ECO:0000256" key="4">
    <source>
        <dbReference type="ARBA" id="ARBA00022679"/>
    </source>
</evidence>
<name>A0A7C2JZ83_9PLAN</name>
<dbReference type="GO" id="GO:0050511">
    <property type="term" value="F:undecaprenyldiphospho-muramoylpentapeptide beta-N-acetylglucosaminyltransferase activity"/>
    <property type="evidence" value="ECO:0007669"/>
    <property type="project" value="UniProtKB-UniRule"/>
</dbReference>
<dbReference type="GO" id="GO:0005886">
    <property type="term" value="C:plasma membrane"/>
    <property type="evidence" value="ECO:0007669"/>
    <property type="project" value="UniProtKB-SubCell"/>
</dbReference>
<keyword evidence="3 10" id="KW-0328">Glycosyltransferase</keyword>
<accession>A0A7C2JZ83</accession>
<evidence type="ECO:0000256" key="1">
    <source>
        <dbReference type="ARBA" id="ARBA00022475"/>
    </source>
</evidence>
<dbReference type="InterPro" id="IPR006009">
    <property type="entry name" value="GlcNAc_MurG"/>
</dbReference>
<keyword evidence="9 10" id="KW-0961">Cell wall biogenesis/degradation</keyword>
<keyword evidence="7 10" id="KW-0472">Membrane</keyword>
<proteinExistence type="inferred from homology"/>
<dbReference type="Gene3D" id="3.40.50.2000">
    <property type="entry name" value="Glycogen Phosphorylase B"/>
    <property type="match status" value="2"/>
</dbReference>
<dbReference type="Pfam" id="PF03033">
    <property type="entry name" value="Glyco_transf_28"/>
    <property type="match status" value="1"/>
</dbReference>
<evidence type="ECO:0000256" key="5">
    <source>
        <dbReference type="ARBA" id="ARBA00022960"/>
    </source>
</evidence>
<evidence type="ECO:0000256" key="6">
    <source>
        <dbReference type="ARBA" id="ARBA00022984"/>
    </source>
</evidence>
<dbReference type="EMBL" id="DSOK01000074">
    <property type="protein sequence ID" value="HEN14301.1"/>
    <property type="molecule type" value="Genomic_DNA"/>
</dbReference>
<dbReference type="EC" id="2.4.1.227" evidence="10"/>
<feature type="domain" description="Glycosyltransferase family 28 N-terminal" evidence="11">
    <location>
        <begin position="7"/>
        <end position="144"/>
    </location>
</feature>
<keyword evidence="5 10" id="KW-0133">Cell shape</keyword>
<dbReference type="AlphaFoldDB" id="A0A7C2JZ83"/>
<dbReference type="PANTHER" id="PTHR21015">
    <property type="entry name" value="UDP-N-ACETYLGLUCOSAMINE--N-ACETYLMURAMYL-(PENTAPEPTIDE) PYROPHOSPHORYL-UNDECAPRENOL N-ACETYLGLUCOSAMINE TRANSFERASE 1"/>
    <property type="match status" value="1"/>
</dbReference>
<evidence type="ECO:0000259" key="11">
    <source>
        <dbReference type="Pfam" id="PF03033"/>
    </source>
</evidence>
<dbReference type="PANTHER" id="PTHR21015:SF22">
    <property type="entry name" value="GLYCOSYLTRANSFERASE"/>
    <property type="match status" value="1"/>
</dbReference>
<organism evidence="13">
    <name type="scientific">Schlesneria paludicola</name>
    <dbReference type="NCBI Taxonomy" id="360056"/>
    <lineage>
        <taxon>Bacteria</taxon>
        <taxon>Pseudomonadati</taxon>
        <taxon>Planctomycetota</taxon>
        <taxon>Planctomycetia</taxon>
        <taxon>Planctomycetales</taxon>
        <taxon>Planctomycetaceae</taxon>
        <taxon>Schlesneria</taxon>
    </lineage>
</organism>
<evidence type="ECO:0000313" key="13">
    <source>
        <dbReference type="EMBL" id="HEN14301.1"/>
    </source>
</evidence>
<comment type="function">
    <text evidence="10">Cell wall formation. Catalyzes the transfer of a GlcNAc subunit on undecaprenyl-pyrophosphoryl-MurNAc-pentapeptide (lipid intermediate I) to form undecaprenyl-pyrophosphoryl-MurNAc-(pentapeptide)GlcNAc (lipid intermediate II).</text>
</comment>
<feature type="binding site" evidence="10">
    <location>
        <position position="127"/>
    </location>
    <ligand>
        <name>UDP-N-acetyl-alpha-D-glucosamine</name>
        <dbReference type="ChEBI" id="CHEBI:57705"/>
    </ligand>
</feature>
<feature type="binding site" evidence="10">
    <location>
        <position position="197"/>
    </location>
    <ligand>
        <name>UDP-N-acetyl-alpha-D-glucosamine</name>
        <dbReference type="ChEBI" id="CHEBI:57705"/>
    </ligand>
</feature>
<feature type="binding site" evidence="10">
    <location>
        <position position="297"/>
    </location>
    <ligand>
        <name>UDP-N-acetyl-alpha-D-glucosamine</name>
        <dbReference type="ChEBI" id="CHEBI:57705"/>
    </ligand>
</feature>
<dbReference type="GO" id="GO:0051301">
    <property type="term" value="P:cell division"/>
    <property type="evidence" value="ECO:0007669"/>
    <property type="project" value="UniProtKB-KW"/>
</dbReference>
<gene>
    <name evidence="10 13" type="primary">murG</name>
    <name evidence="13" type="ORF">ENQ76_02370</name>
</gene>
<comment type="caution">
    <text evidence="13">The sequence shown here is derived from an EMBL/GenBank/DDBJ whole genome shotgun (WGS) entry which is preliminary data.</text>
</comment>
<comment type="pathway">
    <text evidence="10">Cell wall biogenesis; peptidoglycan biosynthesis.</text>
</comment>
<feature type="binding site" evidence="10">
    <location>
        <position position="169"/>
    </location>
    <ligand>
        <name>UDP-N-acetyl-alpha-D-glucosamine</name>
        <dbReference type="ChEBI" id="CHEBI:57705"/>
    </ligand>
</feature>
<evidence type="ECO:0000256" key="10">
    <source>
        <dbReference type="HAMAP-Rule" id="MF_00033"/>
    </source>
</evidence>
<dbReference type="InterPro" id="IPR004276">
    <property type="entry name" value="GlycoTrans_28_N"/>
</dbReference>
<evidence type="ECO:0000256" key="3">
    <source>
        <dbReference type="ARBA" id="ARBA00022676"/>
    </source>
</evidence>
<evidence type="ECO:0000256" key="9">
    <source>
        <dbReference type="ARBA" id="ARBA00023316"/>
    </source>
</evidence>
<dbReference type="GO" id="GO:0009252">
    <property type="term" value="P:peptidoglycan biosynthetic process"/>
    <property type="evidence" value="ECO:0007669"/>
    <property type="project" value="UniProtKB-UniRule"/>
</dbReference>
<sequence length="371" mass="40877">MTPRTLFLFAGGGTGGHLFPGVALAEALRRRRPDVVPLFVGSDREIERRIMQRHGLEHRALAMASLGDLRQRPDRFLWRNWRATMQARRLIARKRPALVIGLGGFASAPLVWAASRAKVPVVLLEQNAIPGRATCWLAPYARMVCTAFQESIDWIPTTNPILVCGNPVRQTITQLCEEAIPAERSGENHHLLILGGSQGADGLNTALMELVRRHQAELAGWTIVHQTGPRQLDAVRATYSEFGQPAIVRDFFDDLTECYRQADVVISRAGATTLSELACAGRATVLLPYPHATDNHQRANADSFARQQAAVIVEQGETSPETAGRLWSALTPLLHDPQRRLAMGRAARDIARPDAADRILDLLLEQQQVAA</sequence>
<reference evidence="13" key="1">
    <citation type="journal article" date="2020" name="mSystems">
        <title>Genome- and Community-Level Interaction Insights into Carbon Utilization and Element Cycling Functions of Hydrothermarchaeota in Hydrothermal Sediment.</title>
        <authorList>
            <person name="Zhou Z."/>
            <person name="Liu Y."/>
            <person name="Xu W."/>
            <person name="Pan J."/>
            <person name="Luo Z.H."/>
            <person name="Li M."/>
        </authorList>
    </citation>
    <scope>NUCLEOTIDE SEQUENCE [LARGE SCALE GENOMIC DNA]</scope>
    <source>
        <strain evidence="13">SpSt-339</strain>
    </source>
</reference>
<dbReference type="InterPro" id="IPR007235">
    <property type="entry name" value="Glyco_trans_28_C"/>
</dbReference>
<keyword evidence="6 10" id="KW-0573">Peptidoglycan synthesis</keyword>